<sequence>MTTTGQDSKFQNCTFYDHLHDCGPSIKAKSSDVFSIDQLKSNVTVGLDYVSELDLIVSRCGVSNAEVTDIREICEKHRYKFGIYYQPSHFCQHPNCTNKSASSESPSLNLSRYISTKHRYKFPIILQESICRICRRQEEEAMKNTESESGGVSPMEEEEQDEVAKALACYKKRPTNLYNFRNIKNPDFDNDKLNKSFSDLSTTTSQQSGGRVWEEELSSSQKANVNEMLRQINPSINPIRDAAFWLRDWSMKVLPMDYSEKASSWLGKRGMSQEVDVFSIPSGKTSDNQQNSMFI</sequence>
<protein>
    <submittedName>
        <fullName evidence="1">Uncharacterized protein</fullName>
    </submittedName>
</protein>
<dbReference type="EMBL" id="CAJOBA010004179">
    <property type="protein sequence ID" value="CAF3705355.1"/>
    <property type="molecule type" value="Genomic_DNA"/>
</dbReference>
<evidence type="ECO:0000313" key="1">
    <source>
        <dbReference type="EMBL" id="CAF0928529.1"/>
    </source>
</evidence>
<dbReference type="AlphaFoldDB" id="A0A8S2DKA7"/>
<name>A0A8S2DKA7_9BILA</name>
<dbReference type="Proteomes" id="UP000682733">
    <property type="component" value="Unassembled WGS sequence"/>
</dbReference>
<reference evidence="1" key="1">
    <citation type="submission" date="2021-02" db="EMBL/GenBank/DDBJ databases">
        <authorList>
            <person name="Nowell W R."/>
        </authorList>
    </citation>
    <scope>NUCLEOTIDE SEQUENCE</scope>
</reference>
<comment type="caution">
    <text evidence="1">The sequence shown here is derived from an EMBL/GenBank/DDBJ whole genome shotgun (WGS) entry which is preliminary data.</text>
</comment>
<proteinExistence type="predicted"/>
<dbReference type="EMBL" id="CAJNOK010004178">
    <property type="protein sequence ID" value="CAF0928529.1"/>
    <property type="molecule type" value="Genomic_DNA"/>
</dbReference>
<accession>A0A8S2DKA7</accession>
<dbReference type="Proteomes" id="UP000677228">
    <property type="component" value="Unassembled WGS sequence"/>
</dbReference>
<gene>
    <name evidence="1" type="ORF">OVA965_LOCUS11020</name>
    <name evidence="2" type="ORF">TMI583_LOCUS11014</name>
</gene>
<evidence type="ECO:0000313" key="2">
    <source>
        <dbReference type="EMBL" id="CAF3705355.1"/>
    </source>
</evidence>
<organism evidence="1 3">
    <name type="scientific">Didymodactylos carnosus</name>
    <dbReference type="NCBI Taxonomy" id="1234261"/>
    <lineage>
        <taxon>Eukaryota</taxon>
        <taxon>Metazoa</taxon>
        <taxon>Spiralia</taxon>
        <taxon>Gnathifera</taxon>
        <taxon>Rotifera</taxon>
        <taxon>Eurotatoria</taxon>
        <taxon>Bdelloidea</taxon>
        <taxon>Philodinida</taxon>
        <taxon>Philodinidae</taxon>
        <taxon>Didymodactylos</taxon>
    </lineage>
</organism>
<evidence type="ECO:0000313" key="3">
    <source>
        <dbReference type="Proteomes" id="UP000677228"/>
    </source>
</evidence>